<evidence type="ECO:0000256" key="6">
    <source>
        <dbReference type="ARBA" id="ARBA00022837"/>
    </source>
</evidence>
<comment type="subcellular location">
    <subcellularLocation>
        <location evidence="1">Cell membrane</location>
        <topology evidence="1">Single-pass type I membrane protein</topology>
    </subcellularLocation>
</comment>
<dbReference type="GO" id="GO:0007156">
    <property type="term" value="P:homophilic cell adhesion via plasma membrane adhesion molecules"/>
    <property type="evidence" value="ECO:0007669"/>
    <property type="project" value="InterPro"/>
</dbReference>
<keyword evidence="3 13" id="KW-0812">Transmembrane</keyword>
<evidence type="ECO:0000256" key="3">
    <source>
        <dbReference type="ARBA" id="ARBA00022692"/>
    </source>
</evidence>
<evidence type="ECO:0000259" key="14">
    <source>
        <dbReference type="PROSITE" id="PS50268"/>
    </source>
</evidence>
<feature type="domain" description="Cadherin" evidence="14">
    <location>
        <begin position="698"/>
        <end position="782"/>
    </location>
</feature>
<dbReference type="CDD" id="cd11304">
    <property type="entry name" value="Cadherin_repeat"/>
    <property type="match status" value="6"/>
</dbReference>
<dbReference type="Proteomes" id="UP000050795">
    <property type="component" value="Unassembled WGS sequence"/>
</dbReference>
<feature type="region of interest" description="Disordered" evidence="12">
    <location>
        <begin position="1604"/>
        <end position="1624"/>
    </location>
</feature>
<keyword evidence="7" id="KW-0130">Cell adhesion</keyword>
<evidence type="ECO:0000256" key="8">
    <source>
        <dbReference type="ARBA" id="ARBA00022989"/>
    </source>
</evidence>
<dbReference type="PRINTS" id="PR00205">
    <property type="entry name" value="CADHERIN"/>
</dbReference>
<dbReference type="PANTHER" id="PTHR24025">
    <property type="entry name" value="DESMOGLEIN FAMILY MEMBER"/>
    <property type="match status" value="1"/>
</dbReference>
<evidence type="ECO:0000256" key="2">
    <source>
        <dbReference type="ARBA" id="ARBA00022475"/>
    </source>
</evidence>
<evidence type="ECO:0000256" key="1">
    <source>
        <dbReference type="ARBA" id="ARBA00004251"/>
    </source>
</evidence>
<organism evidence="15 16">
    <name type="scientific">Trichobilharzia regenti</name>
    <name type="common">Nasal bird schistosome</name>
    <dbReference type="NCBI Taxonomy" id="157069"/>
    <lineage>
        <taxon>Eukaryota</taxon>
        <taxon>Metazoa</taxon>
        <taxon>Spiralia</taxon>
        <taxon>Lophotrochozoa</taxon>
        <taxon>Platyhelminthes</taxon>
        <taxon>Trematoda</taxon>
        <taxon>Digenea</taxon>
        <taxon>Strigeidida</taxon>
        <taxon>Schistosomatoidea</taxon>
        <taxon>Schistosomatidae</taxon>
        <taxon>Trichobilharzia</taxon>
    </lineage>
</organism>
<evidence type="ECO:0000313" key="16">
    <source>
        <dbReference type="WBParaSite" id="TREG1_92440.1"/>
    </source>
</evidence>
<evidence type="ECO:0000256" key="13">
    <source>
        <dbReference type="SAM" id="Phobius"/>
    </source>
</evidence>
<keyword evidence="2" id="KW-1003">Cell membrane</keyword>
<dbReference type="PROSITE" id="PS50268">
    <property type="entry name" value="CADHERIN_2"/>
    <property type="match status" value="6"/>
</dbReference>
<evidence type="ECO:0000256" key="10">
    <source>
        <dbReference type="ARBA" id="ARBA00023180"/>
    </source>
</evidence>
<feature type="domain" description="Cadherin" evidence="14">
    <location>
        <begin position="783"/>
        <end position="887"/>
    </location>
</feature>
<dbReference type="PROSITE" id="PS00232">
    <property type="entry name" value="CADHERIN_1"/>
    <property type="match status" value="5"/>
</dbReference>
<proteinExistence type="predicted"/>
<evidence type="ECO:0000256" key="12">
    <source>
        <dbReference type="SAM" id="MobiDB-lite"/>
    </source>
</evidence>
<dbReference type="InterPro" id="IPR050971">
    <property type="entry name" value="Cadherin-domain_protein"/>
</dbReference>
<feature type="domain" description="Cadherin" evidence="14">
    <location>
        <begin position="444"/>
        <end position="569"/>
    </location>
</feature>
<dbReference type="InterPro" id="IPR015919">
    <property type="entry name" value="Cadherin-like_sf"/>
</dbReference>
<evidence type="ECO:0000256" key="4">
    <source>
        <dbReference type="ARBA" id="ARBA00022729"/>
    </source>
</evidence>
<reference evidence="15" key="1">
    <citation type="submission" date="2022-06" db="EMBL/GenBank/DDBJ databases">
        <authorList>
            <person name="Berger JAMES D."/>
            <person name="Berger JAMES D."/>
        </authorList>
    </citation>
    <scope>NUCLEOTIDE SEQUENCE [LARGE SCALE GENOMIC DNA]</scope>
</reference>
<dbReference type="GO" id="GO:0005911">
    <property type="term" value="C:cell-cell junction"/>
    <property type="evidence" value="ECO:0007669"/>
    <property type="project" value="TreeGrafter"/>
</dbReference>
<reference evidence="16" key="2">
    <citation type="submission" date="2023-11" db="UniProtKB">
        <authorList>
            <consortium name="WormBaseParasite"/>
        </authorList>
    </citation>
    <scope>IDENTIFICATION</scope>
</reference>
<dbReference type="SMART" id="SM00112">
    <property type="entry name" value="CA"/>
    <property type="match status" value="6"/>
</dbReference>
<feature type="domain" description="Cadherin" evidence="14">
    <location>
        <begin position="892"/>
        <end position="994"/>
    </location>
</feature>
<dbReference type="FunFam" id="2.60.40.60:FF:000004">
    <property type="entry name" value="Protocadherin 1 gamma 2"/>
    <property type="match status" value="1"/>
</dbReference>
<accession>A0AA85KEX6</accession>
<feature type="compositionally biased region" description="Low complexity" evidence="12">
    <location>
        <begin position="1744"/>
        <end position="1770"/>
    </location>
</feature>
<feature type="transmembrane region" description="Helical" evidence="13">
    <location>
        <begin position="12"/>
        <end position="31"/>
    </location>
</feature>
<protein>
    <recommendedName>
        <fullName evidence="14">Cadherin domain-containing protein</fullName>
    </recommendedName>
</protein>
<keyword evidence="8 13" id="KW-1133">Transmembrane helix</keyword>
<feature type="region of interest" description="Disordered" evidence="12">
    <location>
        <begin position="1784"/>
        <end position="1810"/>
    </location>
</feature>
<dbReference type="FunFam" id="2.60.40.60:FF:000020">
    <property type="entry name" value="Dachsous cadherin-related 1b"/>
    <property type="match status" value="3"/>
</dbReference>
<dbReference type="Pfam" id="PF00028">
    <property type="entry name" value="Cadherin"/>
    <property type="match status" value="4"/>
</dbReference>
<feature type="region of interest" description="Disordered" evidence="12">
    <location>
        <begin position="1556"/>
        <end position="1584"/>
    </location>
</feature>
<evidence type="ECO:0000256" key="9">
    <source>
        <dbReference type="ARBA" id="ARBA00023136"/>
    </source>
</evidence>
<keyword evidence="15" id="KW-1185">Reference proteome</keyword>
<keyword evidence="9 13" id="KW-0472">Membrane</keyword>
<evidence type="ECO:0000256" key="7">
    <source>
        <dbReference type="ARBA" id="ARBA00022889"/>
    </source>
</evidence>
<sequence length="1810" mass="203310">MGSNRSVNSYQIRLLVYYSCQLLILYNTWILKLIQSTNITKDYHYHHHHPISRIRRQILESSSGKASEVAALKATIATIDGSELTQISYQCIVYDETPANRILLDEITTNTCQLLSRQQIIQLKLQKIQLFNIKVITTANPLAKYLKIDANNYTLMTVQHVDREELCSSNSLTDTQLTTSLDSLRVCCINRMKECIFPLNILVQIGIGKEDITGILGTDTTTTLSNTTSTTTTTTTSSSSINSLRSKFFTLQIKLIDINDNPPKFPNSLHTVHISEGIHIGSRLPLPLAEDLDSLDYNIVRYQLITQGDDTFELVQLSSEFPSLPMLSSTSSNQPAYSSSNSDYYNNLLPYGQVDSSYTAYHPSSSRSLMAVSQHHLQSLPQQQLQQTRPEQLYLKVAKQLDWETKRSYNFILTAEDNGSPAFTGQMNIEIIVTDENDNHPVFRNKSLVVYVPENSPEGVHLIQLIADDPDDGISGQVVYSLVNQGVDKISNNNNNNDNNNNNNSDSRKGLFEIDSKTGWLMTRGRLDYEKAKHHLIRVLARDQSGHPGFDEAIVSVFVTDVNDVPPQITVESVSGIASSKAKEESQENRKNVLQLYINETPGPINQISSRMNTNFDSYNLEDVPLSSTMTQLLAFVVVSDPDTGQGGNFQCHLEAVSMSNSNTNRNHKNYQSASHSSSLREINRLDKLFYSPQHLLDNEQKMNRFSQQFPGNSQSSIVGGFQLNPISSANFELITLGGFDYEFSQLESVRIVCIDNGEPSLTSSHLVKVFVQDLNDNQPIFSKGYYNFAVQENSAVNTFVNKVIASDADSGKNAEIKYQINNEGKEFFNINQLDGSIYTNLVFDRELRQNYRFQVFACDHGQPTPLTATTTVEINILDVNDNTPVFVGLDRDDAYHFRIAENQPANTYVGILLGTDADIDENAELRFRLVGSSLSFRVNQTTGELTSLQSLDREKQTNYELIVLLMDKGKPPRSATAKIHIHVTDTNDHDPIVVFPVHGKGNVSVSFREPPGEVVARIEARDPDEGHNALLHFILYSGNQASVFRLGSTSAELIIDRELTEQDIGTYPLVIHIQDSGIPSRTTEVKFMVQVTDSPPRAYSHRFTSQHENPTGEDISSLSLQRRFKDNNNHYTMNEQGKLIRVGEQYSSNPDENFISAGSILISIVALSCAIILVLLGITVYVCGRRGFQSLRYHTNRNNNHNNSNNYRTQYLTRNPNSINSLHKITDEKLHWKTILNSNHNSHSNIHTPNLTLYPNRSILIDKDSGNLLHCHIDSTNNSTVMNNAEDYIEGQTESIRLTPLNIIEQGHGQQEKHSSHHEGGYTTFLPLSEHSSNCLTNYTSLPLDEKHHSMYIPLQISPLMLNDQLKQNCEKYWTLKDSHNSYSASAENQYDQRLVSFIASKGYQCLRQAQNQSSENDSREEQYELNDKSIDTTVTETNSNTTTTITTITATTANNNTNTNAPIETNDIVNSNITSKYTPAYHTRSLKCKKSDKALQIMNELCVMPDHLIETTHNGHCTLNNNRHCLNDDSRKRSSNLKSSKSCEYIFIPHINHSSSPPVSSNRKNRDHTSPRLDANVTIFTDPNDTHKDPWNSLLQTNKATGSLFDSPTTSTTSTVTTSQQTSQILNSNNTLTTSKPSDYYTKLQQINNNNSNLQEKIKSNAKHLNSSMIYFNNSKNSEDCYSYYQAPPPVSSCIQSVEGKNQSNQSITPINLIDLMNDKCGINYTTTVCKCGGTFKDKTPTTSNNNSNNSNITAGITNNSNHDNNNNGSLIHMVRNHRHHHLHHNPHQHNAQHQHQYDNSTIPTDFV</sequence>
<keyword evidence="5" id="KW-0677">Repeat</keyword>
<keyword evidence="6 11" id="KW-0106">Calcium</keyword>
<keyword evidence="10" id="KW-0325">Glycoprotein</keyword>
<dbReference type="PANTHER" id="PTHR24025:SF23">
    <property type="entry name" value="NEURAL-CADHERIN"/>
    <property type="match status" value="1"/>
</dbReference>
<dbReference type="WBParaSite" id="TREG1_92440.1">
    <property type="protein sequence ID" value="TREG1_92440.1"/>
    <property type="gene ID" value="TREG1_92440"/>
</dbReference>
<evidence type="ECO:0000313" key="15">
    <source>
        <dbReference type="Proteomes" id="UP000050795"/>
    </source>
</evidence>
<evidence type="ECO:0000256" key="11">
    <source>
        <dbReference type="PROSITE-ProRule" id="PRU00043"/>
    </source>
</evidence>
<dbReference type="GO" id="GO:0005886">
    <property type="term" value="C:plasma membrane"/>
    <property type="evidence" value="ECO:0007669"/>
    <property type="project" value="UniProtKB-SubCell"/>
</dbReference>
<dbReference type="GO" id="GO:0005509">
    <property type="term" value="F:calcium ion binding"/>
    <property type="evidence" value="ECO:0007669"/>
    <property type="project" value="UniProtKB-UniRule"/>
</dbReference>
<dbReference type="InterPro" id="IPR002126">
    <property type="entry name" value="Cadherin-like_dom"/>
</dbReference>
<dbReference type="Gene3D" id="2.60.40.60">
    <property type="entry name" value="Cadherins"/>
    <property type="match status" value="7"/>
</dbReference>
<feature type="region of interest" description="Disordered" evidence="12">
    <location>
        <begin position="1740"/>
        <end position="1770"/>
    </location>
</feature>
<dbReference type="SUPFAM" id="SSF49313">
    <property type="entry name" value="Cadherin-like"/>
    <property type="match status" value="6"/>
</dbReference>
<feature type="domain" description="Cadherin" evidence="14">
    <location>
        <begin position="1004"/>
        <end position="1104"/>
    </location>
</feature>
<feature type="compositionally biased region" description="Low complexity" evidence="12">
    <location>
        <begin position="491"/>
        <end position="505"/>
    </location>
</feature>
<feature type="compositionally biased region" description="Low complexity" evidence="12">
    <location>
        <begin position="1611"/>
        <end position="1624"/>
    </location>
</feature>
<feature type="region of interest" description="Disordered" evidence="12">
    <location>
        <begin position="490"/>
        <end position="510"/>
    </location>
</feature>
<feature type="compositionally biased region" description="Basic residues" evidence="12">
    <location>
        <begin position="1784"/>
        <end position="1795"/>
    </location>
</feature>
<feature type="domain" description="Cadherin" evidence="14">
    <location>
        <begin position="266"/>
        <end position="443"/>
    </location>
</feature>
<name>A0AA85KEX6_TRIRE</name>
<dbReference type="InterPro" id="IPR020894">
    <property type="entry name" value="Cadherin_CS"/>
</dbReference>
<keyword evidence="4" id="KW-0732">Signal</keyword>
<evidence type="ECO:0000256" key="5">
    <source>
        <dbReference type="ARBA" id="ARBA00022737"/>
    </source>
</evidence>